<gene>
    <name evidence="2" type="ORF">HK097_006463</name>
</gene>
<keyword evidence="1" id="KW-1133">Transmembrane helix</keyword>
<keyword evidence="1" id="KW-0472">Membrane</keyword>
<comment type="caution">
    <text evidence="2">The sequence shown here is derived from an EMBL/GenBank/DDBJ whole genome shotgun (WGS) entry which is preliminary data.</text>
</comment>
<evidence type="ECO:0000256" key="1">
    <source>
        <dbReference type="SAM" id="Phobius"/>
    </source>
</evidence>
<reference evidence="2" key="1">
    <citation type="submission" date="2020-05" db="EMBL/GenBank/DDBJ databases">
        <title>Phylogenomic resolution of chytrid fungi.</title>
        <authorList>
            <person name="Stajich J.E."/>
            <person name="Amses K."/>
            <person name="Simmons R."/>
            <person name="Seto K."/>
            <person name="Myers J."/>
            <person name="Bonds A."/>
            <person name="Quandt C.A."/>
            <person name="Barry K."/>
            <person name="Liu P."/>
            <person name="Grigoriev I."/>
            <person name="Longcore J.E."/>
            <person name="James T.Y."/>
        </authorList>
    </citation>
    <scope>NUCLEOTIDE SEQUENCE</scope>
    <source>
        <strain evidence="2">JEL0318</strain>
    </source>
</reference>
<organism evidence="2 3">
    <name type="scientific">Rhizophlyctis rosea</name>
    <dbReference type="NCBI Taxonomy" id="64517"/>
    <lineage>
        <taxon>Eukaryota</taxon>
        <taxon>Fungi</taxon>
        <taxon>Fungi incertae sedis</taxon>
        <taxon>Chytridiomycota</taxon>
        <taxon>Chytridiomycota incertae sedis</taxon>
        <taxon>Chytridiomycetes</taxon>
        <taxon>Rhizophlyctidales</taxon>
        <taxon>Rhizophlyctidaceae</taxon>
        <taxon>Rhizophlyctis</taxon>
    </lineage>
</organism>
<dbReference type="Proteomes" id="UP001212841">
    <property type="component" value="Unassembled WGS sequence"/>
</dbReference>
<name>A0AAD5WXZ7_9FUNG</name>
<feature type="non-terminal residue" evidence="2">
    <location>
        <position position="76"/>
    </location>
</feature>
<evidence type="ECO:0000313" key="2">
    <source>
        <dbReference type="EMBL" id="KAJ3026400.1"/>
    </source>
</evidence>
<dbReference type="AlphaFoldDB" id="A0AAD5WXZ7"/>
<keyword evidence="3" id="KW-1185">Reference proteome</keyword>
<sequence length="76" mass="8575">MTTSHPFASLGEHCLLSNNRANSRIDHLITGLAVGAIAFCFTVVIVEVNGVRDDVRRVEEILKEQEKKRLREGERK</sequence>
<accession>A0AAD5WXZ7</accession>
<dbReference type="EMBL" id="JADGJD010003011">
    <property type="protein sequence ID" value="KAJ3026400.1"/>
    <property type="molecule type" value="Genomic_DNA"/>
</dbReference>
<feature type="transmembrane region" description="Helical" evidence="1">
    <location>
        <begin position="28"/>
        <end position="48"/>
    </location>
</feature>
<proteinExistence type="predicted"/>
<protein>
    <submittedName>
        <fullName evidence="2">Uncharacterized protein</fullName>
    </submittedName>
</protein>
<keyword evidence="1" id="KW-0812">Transmembrane</keyword>
<evidence type="ECO:0000313" key="3">
    <source>
        <dbReference type="Proteomes" id="UP001212841"/>
    </source>
</evidence>